<dbReference type="GO" id="GO:0016020">
    <property type="term" value="C:membrane"/>
    <property type="evidence" value="ECO:0007669"/>
    <property type="project" value="TreeGrafter"/>
</dbReference>
<evidence type="ECO:0000313" key="5">
    <source>
        <dbReference type="EMBL" id="KAB1278618.1"/>
    </source>
</evidence>
<accession>A0A5N4E5J1</accession>
<organism evidence="4 6">
    <name type="scientific">Camelus dromedarius</name>
    <name type="common">Dromedary</name>
    <name type="synonym">Arabian camel</name>
    <dbReference type="NCBI Taxonomy" id="9838"/>
    <lineage>
        <taxon>Eukaryota</taxon>
        <taxon>Metazoa</taxon>
        <taxon>Chordata</taxon>
        <taxon>Craniata</taxon>
        <taxon>Vertebrata</taxon>
        <taxon>Euteleostomi</taxon>
        <taxon>Mammalia</taxon>
        <taxon>Eutheria</taxon>
        <taxon>Laurasiatheria</taxon>
        <taxon>Artiodactyla</taxon>
        <taxon>Tylopoda</taxon>
        <taxon>Camelidae</taxon>
        <taxon>Camelus</taxon>
    </lineage>
</organism>
<keyword evidence="4" id="KW-0472">Membrane</keyword>
<keyword evidence="4" id="KW-0812">Transmembrane</keyword>
<evidence type="ECO:0000313" key="6">
    <source>
        <dbReference type="Proteomes" id="UP000299084"/>
    </source>
</evidence>
<comment type="function">
    <text evidence="1">Plays a role in the early steps of cytochrome c oxidase subunit II (MT-CO2/COX2) maturation and is required for the stabilization of COX20 and the newly synthesized MT-CO2/COX2 protein.</text>
</comment>
<protein>
    <recommendedName>
        <fullName evidence="3">Transmembrane protein 177</fullName>
    </recommendedName>
</protein>
<dbReference type="AlphaFoldDB" id="A0A5N4E5J1"/>
<evidence type="ECO:0000256" key="2">
    <source>
        <dbReference type="ARBA" id="ARBA00005794"/>
    </source>
</evidence>
<evidence type="ECO:0000313" key="4">
    <source>
        <dbReference type="EMBL" id="KAB1278617.1"/>
    </source>
</evidence>
<dbReference type="PANTHER" id="PTHR21824">
    <property type="entry name" value="TRANSMEMBRANE PROTEIN 177"/>
    <property type="match status" value="1"/>
</dbReference>
<dbReference type="Proteomes" id="UP000299084">
    <property type="component" value="Unassembled WGS sequence"/>
</dbReference>
<keyword evidence="6" id="KW-1185">Reference proteome</keyword>
<evidence type="ECO:0000256" key="1">
    <source>
        <dbReference type="ARBA" id="ARBA00003998"/>
    </source>
</evidence>
<reference evidence="4" key="1">
    <citation type="submission" date="2014-12" db="EMBL/GenBank/DDBJ databases">
        <authorList>
            <person name="Fitak R."/>
            <person name="Mohandesan E."/>
            <person name="Burger P.A."/>
            <person name="Jukka C."/>
        </authorList>
    </citation>
    <scope>NUCLEOTIDE SEQUENCE</scope>
    <source>
        <strain evidence="4">Drom800</strain>
        <tissue evidence="4">Blood</tissue>
    </source>
</reference>
<comment type="caution">
    <text evidence="4">The sequence shown here is derived from an EMBL/GenBank/DDBJ whole genome shotgun (WGS) entry which is preliminary data.</text>
</comment>
<dbReference type="InterPro" id="IPR026620">
    <property type="entry name" value="TMEM177"/>
</dbReference>
<proteinExistence type="inferred from homology"/>
<sequence length="71" mass="8221">MNLRLPSTWWQRWWAFVAYAFSTESLTHALEAWLDRRTSASLSATYARGGVEFYEKVLSGNLALRRLLVQA</sequence>
<dbReference type="EMBL" id="JWIN03000005">
    <property type="protein sequence ID" value="KAB1278618.1"/>
    <property type="molecule type" value="Genomic_DNA"/>
</dbReference>
<evidence type="ECO:0000256" key="3">
    <source>
        <dbReference type="ARBA" id="ARBA00014595"/>
    </source>
</evidence>
<comment type="similarity">
    <text evidence="2">Belongs to the TMEM177 family.</text>
</comment>
<gene>
    <name evidence="4" type="ORF">Cadr_000006683</name>
    <name evidence="5" type="ORF">Cadr_000006684</name>
</gene>
<name>A0A5N4E5J1_CAMDR</name>
<dbReference type="PANTHER" id="PTHR21824:SF4">
    <property type="entry name" value="TRANSMEMBRANE PROTEIN 177"/>
    <property type="match status" value="1"/>
</dbReference>
<dbReference type="EMBL" id="JWIN03000005">
    <property type="protein sequence ID" value="KAB1278617.1"/>
    <property type="molecule type" value="Genomic_DNA"/>
</dbReference>
<reference evidence="4 6" key="2">
    <citation type="journal article" date="2019" name="Mol. Ecol. Resour.">
        <title>Improving Illumina assemblies with Hi-C and long reads: an example with the North African dromedary.</title>
        <authorList>
            <person name="Elbers J.P."/>
            <person name="Rogers M.F."/>
            <person name="Perelman P.L."/>
            <person name="Proskuryakova A.A."/>
            <person name="Serdyukova N.A."/>
            <person name="Johnson W.E."/>
            <person name="Horin P."/>
            <person name="Corander J."/>
            <person name="Murphy D."/>
            <person name="Burger P.A."/>
        </authorList>
    </citation>
    <scope>NUCLEOTIDE SEQUENCE [LARGE SCALE GENOMIC DNA]</scope>
    <source>
        <strain evidence="4">Drom800</strain>
        <tissue evidence="4">Blood</tissue>
    </source>
</reference>